<keyword evidence="1" id="KW-0472">Membrane</keyword>
<comment type="caution">
    <text evidence="2">The sequence shown here is derived from an EMBL/GenBank/DDBJ whole genome shotgun (WGS) entry which is preliminary data.</text>
</comment>
<keyword evidence="1" id="KW-0812">Transmembrane</keyword>
<evidence type="ECO:0000313" key="2">
    <source>
        <dbReference type="EMBL" id="PPH79067.1"/>
    </source>
</evidence>
<dbReference type="NCBIfam" id="NF042935">
    <property type="entry name" value="SCO6880_fam"/>
    <property type="match status" value="1"/>
</dbReference>
<reference evidence="2 3" key="1">
    <citation type="submission" date="2018-02" db="EMBL/GenBank/DDBJ databases">
        <title>Bacteriophage NCPPB3778 and a type I-E CRISPR drive the evolution of the US Biological Select Agent, Rathayibacter toxicus.</title>
        <authorList>
            <person name="Davis E.W.II."/>
            <person name="Tabima J.F."/>
            <person name="Weisberg A.J."/>
            <person name="Lopes L.D."/>
            <person name="Wiseman M.S."/>
            <person name="Wiseman M.S."/>
            <person name="Pupko T."/>
            <person name="Belcher M.S."/>
            <person name="Sechler A.J."/>
            <person name="Tancos M.A."/>
            <person name="Schroeder B.K."/>
            <person name="Murray T.D."/>
            <person name="Luster D.G."/>
            <person name="Schneider W.L."/>
            <person name="Rogers E."/>
            <person name="Andreote F.D."/>
            <person name="Grunwald N.J."/>
            <person name="Putnam M.L."/>
            <person name="Chang J.H."/>
        </authorList>
    </citation>
    <scope>NUCLEOTIDE SEQUENCE [LARGE SCALE GENOMIC DNA]</scope>
    <source>
        <strain evidence="2 3">AY1D6</strain>
    </source>
</reference>
<protein>
    <recommendedName>
        <fullName evidence="4">PrgI family protein</fullName>
    </recommendedName>
</protein>
<evidence type="ECO:0000256" key="1">
    <source>
        <dbReference type="SAM" id="Phobius"/>
    </source>
</evidence>
<organism evidence="2 3">
    <name type="scientific">Rathayibacter rathayi</name>
    <name type="common">Corynebacterium rathayi</name>
    <dbReference type="NCBI Taxonomy" id="33887"/>
    <lineage>
        <taxon>Bacteria</taxon>
        <taxon>Bacillati</taxon>
        <taxon>Actinomycetota</taxon>
        <taxon>Actinomycetes</taxon>
        <taxon>Micrococcales</taxon>
        <taxon>Microbacteriaceae</taxon>
        <taxon>Rathayibacter</taxon>
    </lineage>
</organism>
<evidence type="ECO:0008006" key="4">
    <source>
        <dbReference type="Google" id="ProtNLM"/>
    </source>
</evidence>
<name>A0ABX5AEM5_RATRA</name>
<keyword evidence="1" id="KW-1133">Transmembrane helix</keyword>
<dbReference type="Proteomes" id="UP000239698">
    <property type="component" value="Unassembled WGS sequence"/>
</dbReference>
<sequence>MSDEIITNRTYGHWQKPKSAGFKGLGTIGVAVLFIGCIIVIITMMTVGLLPAVIVGVFVAALLVLIVVKDRHGSSVLDRALVRGGWALARNSKAHLYRSGAIGRTPRGTNQLPGILARSQLHEFTDSWGRPFSLVHLPQTGHVSVILNAEPDGSGLTDRDVVDNQVALFGQWMASMADEPGLEAFSITVETAPDTGTRLQNEVEWAIDPHAPAFALQVLRDVAATYPAGSSRVRVMLALTFTLGRTKRRRSLEEMGHTLASRLPSLTDRLAGTGAGSVRPVTATELCSYVRTAYDPAVATTIDEIDARTARGFDATDTDPIGALSWDHVGPTATEASWGHYRHDSAISTSYVMSEPPRGVVPDSILSALLTPHPDIARKRVTLLYQPIDPAWAASMVQNDLRSARFNSNSERMRNARSDHAYEAAQRTADEEASGAGLVNFGMIVTSSVMNAADLSDADAAIATLGARSRIALRPAYGAQDSAFAAGLPLGIIPSKHVKVPTELTVNL</sequence>
<proteinExistence type="predicted"/>
<keyword evidence="3" id="KW-1185">Reference proteome</keyword>
<evidence type="ECO:0000313" key="3">
    <source>
        <dbReference type="Proteomes" id="UP000239698"/>
    </source>
</evidence>
<feature type="transmembrane region" description="Helical" evidence="1">
    <location>
        <begin position="48"/>
        <end position="68"/>
    </location>
</feature>
<dbReference type="InterPro" id="IPR049978">
    <property type="entry name" value="SCO6880-like"/>
</dbReference>
<gene>
    <name evidence="2" type="ORF">C5C40_03775</name>
</gene>
<dbReference type="RefSeq" id="WP_097167931.1">
    <property type="nucleotide sequence ID" value="NZ_PSUP01000037.1"/>
</dbReference>
<dbReference type="EMBL" id="PSVT01000004">
    <property type="protein sequence ID" value="PPH79067.1"/>
    <property type="molecule type" value="Genomic_DNA"/>
</dbReference>
<accession>A0ABX5AEM5</accession>
<feature type="transmembrane region" description="Helical" evidence="1">
    <location>
        <begin position="20"/>
        <end position="42"/>
    </location>
</feature>